<keyword evidence="3" id="KW-1185">Reference proteome</keyword>
<feature type="compositionally biased region" description="Basic residues" evidence="1">
    <location>
        <begin position="15"/>
        <end position="48"/>
    </location>
</feature>
<dbReference type="EMBL" id="JXLP01000013">
    <property type="protein sequence ID" value="KIL77622.1"/>
    <property type="molecule type" value="Genomic_DNA"/>
</dbReference>
<proteinExistence type="predicted"/>
<evidence type="ECO:0000313" key="3">
    <source>
        <dbReference type="Proteomes" id="UP000031982"/>
    </source>
</evidence>
<reference evidence="2 3" key="1">
    <citation type="submission" date="2015-01" db="EMBL/GenBank/DDBJ databases">
        <title>Genome Assembly of Bacillus badius MTCC 1458.</title>
        <authorList>
            <person name="Verma A."/>
            <person name="Khatri I."/>
            <person name="Mual P."/>
            <person name="Subramanian S."/>
            <person name="Krishnamurthi S."/>
        </authorList>
    </citation>
    <scope>NUCLEOTIDE SEQUENCE [LARGE SCALE GENOMIC DNA]</scope>
    <source>
        <strain evidence="2 3">MTCC 1458</strain>
    </source>
</reference>
<evidence type="ECO:0008006" key="4">
    <source>
        <dbReference type="Google" id="ProtNLM"/>
    </source>
</evidence>
<accession>A0ABR5AS98</accession>
<dbReference type="Proteomes" id="UP000031982">
    <property type="component" value="Unassembled WGS sequence"/>
</dbReference>
<gene>
    <name evidence="2" type="ORF">SD77_1295</name>
</gene>
<comment type="caution">
    <text evidence="2">The sequence shown here is derived from an EMBL/GenBank/DDBJ whole genome shotgun (WGS) entry which is preliminary data.</text>
</comment>
<protein>
    <recommendedName>
        <fullName evidence="4">Ribose 5-phosphate isomerase B</fullName>
    </recommendedName>
</protein>
<sequence>MSALRGGRGADRVSKKPCLHRKKEKLRKSKQKSYKRALKTQKTKHKHRGTSCALDHNWLFHHQFFYGLIHYPGKAWFYFLIYCRFVELSFFEFDGCPGKA</sequence>
<evidence type="ECO:0000256" key="1">
    <source>
        <dbReference type="SAM" id="MobiDB-lite"/>
    </source>
</evidence>
<organism evidence="2 3">
    <name type="scientific">Bacillus badius</name>
    <dbReference type="NCBI Taxonomy" id="1455"/>
    <lineage>
        <taxon>Bacteria</taxon>
        <taxon>Bacillati</taxon>
        <taxon>Bacillota</taxon>
        <taxon>Bacilli</taxon>
        <taxon>Bacillales</taxon>
        <taxon>Bacillaceae</taxon>
        <taxon>Pseudobacillus</taxon>
    </lineage>
</organism>
<name>A0ABR5AS98_BACBA</name>
<feature type="region of interest" description="Disordered" evidence="1">
    <location>
        <begin position="1"/>
        <end position="48"/>
    </location>
</feature>
<evidence type="ECO:0000313" key="2">
    <source>
        <dbReference type="EMBL" id="KIL77622.1"/>
    </source>
</evidence>